<comment type="caution">
    <text evidence="1">The sequence shown here is derived from an EMBL/GenBank/DDBJ whole genome shotgun (WGS) entry which is preliminary data.</text>
</comment>
<proteinExistence type="predicted"/>
<dbReference type="RefSeq" id="WP_282356844.1">
    <property type="nucleotide sequence ID" value="NZ_JASBQV010000022.1"/>
</dbReference>
<reference evidence="1 2" key="1">
    <citation type="submission" date="2023-04" db="EMBL/GenBank/DDBJ databases">
        <title>Antarctic isolates genomes.</title>
        <authorList>
            <person name="Dimov S.G."/>
        </authorList>
    </citation>
    <scope>NUCLEOTIDE SEQUENCE [LARGE SCALE GENOMIC DNA]</scope>
    <source>
        <strain evidence="1 2">AL19</strain>
    </source>
</reference>
<keyword evidence="2" id="KW-1185">Reference proteome</keyword>
<evidence type="ECO:0000313" key="1">
    <source>
        <dbReference type="EMBL" id="MDI3235844.1"/>
    </source>
</evidence>
<sequence length="403" mass="46585">MIGLTILSESEGWLHQLDPTDALVQFCEQHRFSMDRYDYDQHTFLDLLDYMEFQEFEHYLFILRGPGERTLRLVAYLQQRMLHVQFHLVNERGDVLFGDPYFLERRQVPLDVSMIHEPPIELQDALMSLFTGVYPDTASRQPQPLRHVYVEHTELLDSIEPSLFDQMTINSLLYIDQSTRHDLPVIELMSRTPVLLAFSDTLPFPIKERLATFEREALQAMMEQWHETSVVSNPEHHIGILDYATLVGMAVSHRLFLCSDGIFADYGKRISLSSTFDLNVCQLRERQQMQMDPLAPNPEISLYPVLFQLASAFQGTSQFVTPYSVLELPRTDGKIGPLSMIGIQNSEGCFAFELMTNQLFETDEVFLAILEADQKERFDVLPERLGADYEAAIQTYKELIYHG</sequence>
<dbReference type="EMBL" id="JASBQV010000022">
    <property type="protein sequence ID" value="MDI3235844.1"/>
    <property type="molecule type" value="Genomic_DNA"/>
</dbReference>
<organism evidence="1 2">
    <name type="scientific">Exiguobacterium antarcticum</name>
    <dbReference type="NCBI Taxonomy" id="132920"/>
    <lineage>
        <taxon>Bacteria</taxon>
        <taxon>Bacillati</taxon>
        <taxon>Bacillota</taxon>
        <taxon>Bacilli</taxon>
        <taxon>Bacillales</taxon>
        <taxon>Bacillales Family XII. Incertae Sedis</taxon>
        <taxon>Exiguobacterium</taxon>
    </lineage>
</organism>
<gene>
    <name evidence="1" type="ORF">QK289_12565</name>
</gene>
<dbReference type="Proteomes" id="UP001243286">
    <property type="component" value="Unassembled WGS sequence"/>
</dbReference>
<accession>A0ABT6R6D5</accession>
<evidence type="ECO:0000313" key="2">
    <source>
        <dbReference type="Proteomes" id="UP001243286"/>
    </source>
</evidence>
<name>A0ABT6R6D5_9BACL</name>
<protein>
    <submittedName>
        <fullName evidence="1">Uncharacterized protein</fullName>
    </submittedName>
</protein>